<protein>
    <submittedName>
        <fullName evidence="1">Uncharacterized protein</fullName>
    </submittedName>
</protein>
<accession>A0A5N4AA53</accession>
<comment type="caution">
    <text evidence="1">The sequence shown here is derived from an EMBL/GenBank/DDBJ whole genome shotgun (WGS) entry which is preliminary data.</text>
</comment>
<dbReference type="InParanoid" id="A0A5N4AA53"/>
<proteinExistence type="predicted"/>
<dbReference type="EMBL" id="VVIM01000009">
    <property type="protein sequence ID" value="KAB0794200.1"/>
    <property type="molecule type" value="Genomic_DNA"/>
</dbReference>
<evidence type="ECO:0000313" key="1">
    <source>
        <dbReference type="EMBL" id="KAB0794200.1"/>
    </source>
</evidence>
<dbReference type="Proteomes" id="UP000327044">
    <property type="component" value="Unassembled WGS sequence"/>
</dbReference>
<organism evidence="1 2">
    <name type="scientific">Photinus pyralis</name>
    <name type="common">Common eastern firefly</name>
    <name type="synonym">Lampyris pyralis</name>
    <dbReference type="NCBI Taxonomy" id="7054"/>
    <lineage>
        <taxon>Eukaryota</taxon>
        <taxon>Metazoa</taxon>
        <taxon>Ecdysozoa</taxon>
        <taxon>Arthropoda</taxon>
        <taxon>Hexapoda</taxon>
        <taxon>Insecta</taxon>
        <taxon>Pterygota</taxon>
        <taxon>Neoptera</taxon>
        <taxon>Endopterygota</taxon>
        <taxon>Coleoptera</taxon>
        <taxon>Polyphaga</taxon>
        <taxon>Elateriformia</taxon>
        <taxon>Elateroidea</taxon>
        <taxon>Lampyridae</taxon>
        <taxon>Lampyrinae</taxon>
        <taxon>Photinus</taxon>
    </lineage>
</organism>
<keyword evidence="2" id="KW-1185">Reference proteome</keyword>
<dbReference type="AlphaFoldDB" id="A0A5N4AA53"/>
<gene>
    <name evidence="1" type="ORF">PPYR_13820</name>
</gene>
<evidence type="ECO:0000313" key="2">
    <source>
        <dbReference type="Proteomes" id="UP000327044"/>
    </source>
</evidence>
<sequence length="111" mass="12283">MRGFGNSDQITKIIYVYQLPPPSPSFLEIVRGEGVYNSLPLISTYRSNAGYVFSYSAGTNAKINAGFLSRPREVLRTQHDMTNEGCGCPNFTIINFISSVYGAYNFAPKVN</sequence>
<reference evidence="1 2" key="1">
    <citation type="journal article" date="2018" name="Elife">
        <title>Firefly genomes illuminate parallel origins of bioluminescence in beetles.</title>
        <authorList>
            <person name="Fallon T.R."/>
            <person name="Lower S.E."/>
            <person name="Chang C.H."/>
            <person name="Bessho-Uehara M."/>
            <person name="Martin G.J."/>
            <person name="Bewick A.J."/>
            <person name="Behringer M."/>
            <person name="Debat H.J."/>
            <person name="Wong I."/>
            <person name="Day J.C."/>
            <person name="Suvorov A."/>
            <person name="Silva C.J."/>
            <person name="Stanger-Hall K.F."/>
            <person name="Hall D.W."/>
            <person name="Schmitz R.J."/>
            <person name="Nelson D.R."/>
            <person name="Lewis S.M."/>
            <person name="Shigenobu S."/>
            <person name="Bybee S.M."/>
            <person name="Larracuente A.M."/>
            <person name="Oba Y."/>
            <person name="Weng J.K."/>
        </authorList>
    </citation>
    <scope>NUCLEOTIDE SEQUENCE [LARGE SCALE GENOMIC DNA]</scope>
    <source>
        <strain evidence="1">1611_PpyrPB1</strain>
        <tissue evidence="1">Whole body</tissue>
    </source>
</reference>
<name>A0A5N4AA53_PHOPY</name>